<organism evidence="1 2">
    <name type="scientific">Tenacibaculum vairaonense</name>
    <dbReference type="NCBI Taxonomy" id="3137860"/>
    <lineage>
        <taxon>Bacteria</taxon>
        <taxon>Pseudomonadati</taxon>
        <taxon>Bacteroidota</taxon>
        <taxon>Flavobacteriia</taxon>
        <taxon>Flavobacteriales</taxon>
        <taxon>Flavobacteriaceae</taxon>
        <taxon>Tenacibaculum</taxon>
    </lineage>
</organism>
<proteinExistence type="predicted"/>
<dbReference type="RefSeq" id="WP_348738386.1">
    <property type="nucleotide sequence ID" value="NZ_CAXJRC010000019.1"/>
</dbReference>
<evidence type="ECO:0000313" key="2">
    <source>
        <dbReference type="Proteomes" id="UP001497602"/>
    </source>
</evidence>
<sequence>MQINTQIAKVLAQYPELSFNQATQVFTGTLEVFSDDMYTVNIDISPWNSSFPRVLETGERIPKDIDRHVYSDSGYCCFTTPRLEEIYLKTKVKTLVQFIRHILIPYLQNNSYYELHKTYSNGEFAHTNSTLQSYQTLLGITDAATIIKTLYQYIEGNKLRHNHLCYCGSARTIRKCTNGTHKLGYDKLQYIATSNLKKDLLTLLGDYKEQHKLANNT</sequence>
<keyword evidence="2" id="KW-1185">Reference proteome</keyword>
<name>A0ABP1F8D5_9FLAO</name>
<gene>
    <name evidence="1" type="ORF">T190115A13A_270004</name>
</gene>
<reference evidence="1 2" key="1">
    <citation type="submission" date="2024-05" db="EMBL/GenBank/DDBJ databases">
        <authorList>
            <person name="Duchaud E."/>
        </authorList>
    </citation>
    <scope>NUCLEOTIDE SEQUENCE [LARGE SCALE GENOMIC DNA]</scope>
    <source>
        <strain evidence="1">Ena-SAMPLE-TAB-13-05-2024-13:56:06:370-140305</strain>
    </source>
</reference>
<dbReference type="Proteomes" id="UP001497602">
    <property type="component" value="Unassembled WGS sequence"/>
</dbReference>
<comment type="caution">
    <text evidence="1">The sequence shown here is derived from an EMBL/GenBank/DDBJ whole genome shotgun (WGS) entry which is preliminary data.</text>
</comment>
<dbReference type="EMBL" id="CAXJRC010000019">
    <property type="protein sequence ID" value="CAL2106647.1"/>
    <property type="molecule type" value="Genomic_DNA"/>
</dbReference>
<accession>A0ABP1F8D5</accession>
<protein>
    <submittedName>
        <fullName evidence="1">Uncharacterized protein</fullName>
    </submittedName>
</protein>
<evidence type="ECO:0000313" key="1">
    <source>
        <dbReference type="EMBL" id="CAL2106647.1"/>
    </source>
</evidence>